<dbReference type="Proteomes" id="UP000481421">
    <property type="component" value="Unassembled WGS sequence"/>
</dbReference>
<sequence length="79" mass="8905">MIMVHLDLRAQIFEEIAALASRVHAAMAEEVVERRKYWFAGIPTELDLHAARKAVARRLKLTLETVESMLAPPVPPAEE</sequence>
<dbReference type="AlphaFoldDB" id="A0A6B3RUK8"/>
<comment type="caution">
    <text evidence="1">The sequence shown here is derived from an EMBL/GenBank/DDBJ whole genome shotgun (WGS) entry which is preliminary data.</text>
</comment>
<keyword evidence="2" id="KW-1185">Reference proteome</keyword>
<name>A0A6B3RUK8_9RHOB</name>
<reference evidence="1 2" key="1">
    <citation type="submission" date="2020-02" db="EMBL/GenBank/DDBJ databases">
        <title>Rhodobacter algicola sp. nov., isolated from microalga culture.</title>
        <authorList>
            <person name="Park C.-Y."/>
        </authorList>
    </citation>
    <scope>NUCLEOTIDE SEQUENCE [LARGE SCALE GENOMIC DNA]</scope>
    <source>
        <strain evidence="1 2">ETT8</strain>
    </source>
</reference>
<organism evidence="1 2">
    <name type="scientific">Pseudotabrizicola algicola</name>
    <dbReference type="NCBI Taxonomy" id="2709381"/>
    <lineage>
        <taxon>Bacteria</taxon>
        <taxon>Pseudomonadati</taxon>
        <taxon>Pseudomonadota</taxon>
        <taxon>Alphaproteobacteria</taxon>
        <taxon>Rhodobacterales</taxon>
        <taxon>Paracoccaceae</taxon>
        <taxon>Pseudotabrizicola</taxon>
    </lineage>
</organism>
<protein>
    <submittedName>
        <fullName evidence="1">Uncharacterized protein</fullName>
    </submittedName>
</protein>
<gene>
    <name evidence="1" type="ORF">G3572_15540</name>
</gene>
<evidence type="ECO:0000313" key="2">
    <source>
        <dbReference type="Proteomes" id="UP000481421"/>
    </source>
</evidence>
<dbReference type="EMBL" id="JAAIKE010000005">
    <property type="protein sequence ID" value="NEX47625.1"/>
    <property type="molecule type" value="Genomic_DNA"/>
</dbReference>
<proteinExistence type="predicted"/>
<evidence type="ECO:0000313" key="1">
    <source>
        <dbReference type="EMBL" id="NEX47625.1"/>
    </source>
</evidence>
<accession>A0A6B3RUK8</accession>
<dbReference type="RefSeq" id="WP_164613533.1">
    <property type="nucleotide sequence ID" value="NZ_JAAIKE010000005.1"/>
</dbReference>